<dbReference type="PANTHER" id="PTHR16146">
    <property type="entry name" value="INTELECTIN"/>
    <property type="match status" value="1"/>
</dbReference>
<dbReference type="GO" id="GO:0070492">
    <property type="term" value="F:oligosaccharide binding"/>
    <property type="evidence" value="ECO:0007669"/>
    <property type="project" value="TreeGrafter"/>
</dbReference>
<dbReference type="InterPro" id="IPR003609">
    <property type="entry name" value="Pan_app"/>
</dbReference>
<dbReference type="GO" id="GO:0046872">
    <property type="term" value="F:metal ion binding"/>
    <property type="evidence" value="ECO:0007669"/>
    <property type="project" value="UniProtKB-KW"/>
</dbReference>
<keyword evidence="6" id="KW-1185">Reference proteome</keyword>
<dbReference type="AlphaFoldDB" id="A0A7D9EHW2"/>
<dbReference type="PROSITE" id="PS51406">
    <property type="entry name" value="FIBRINOGEN_C_2"/>
    <property type="match status" value="1"/>
</dbReference>
<keyword evidence="1" id="KW-0479">Metal-binding</keyword>
<dbReference type="Proteomes" id="UP001152795">
    <property type="component" value="Unassembled WGS sequence"/>
</dbReference>
<reference evidence="5" key="1">
    <citation type="submission" date="2020-04" db="EMBL/GenBank/DDBJ databases">
        <authorList>
            <person name="Alioto T."/>
            <person name="Alioto T."/>
            <person name="Gomez Garrido J."/>
        </authorList>
    </citation>
    <scope>NUCLEOTIDE SEQUENCE</scope>
    <source>
        <strain evidence="5">A484AB</strain>
    </source>
</reference>
<evidence type="ECO:0000256" key="3">
    <source>
        <dbReference type="ARBA" id="ARBA00022837"/>
    </source>
</evidence>
<keyword evidence="4" id="KW-1015">Disulfide bond</keyword>
<sequence length="368" mass="42825">MVNTEYFWIQQKVLKVYCDMETDEGKKIKRKQQAIFIFTAIHLSKAGEHYEEQSFHFVGKGLSLSRVIARHTTESWLGCGQRCIRERSCVGFNFNDRLMNKTDRQNCELTDERERPEPNTSKQLNKDSNWKYYQGFERDFVESKILGSYALPGKSCADILQNVGDTKNLPNGEYWIKVDTAGPMKVYCDMKTKKGGWTLVYNLVLQTSNPFSFALEKNWKSISNYTTGKLVLTADALGDLMRKMPFQQLRFHCFKKNPGRTFHVVTNKNTLGRNVVKYFTAQTDVVPNSCHSFHPVFDDNSELSPNCSKWKRGSAHWSRVNDRDTRLIDHIAYISATSHWFIQGLKRWECDDHARNFSPGDFWKIFVR</sequence>
<dbReference type="GO" id="GO:0005615">
    <property type="term" value="C:extracellular space"/>
    <property type="evidence" value="ECO:0007669"/>
    <property type="project" value="TreeGrafter"/>
</dbReference>
<evidence type="ECO:0000256" key="1">
    <source>
        <dbReference type="ARBA" id="ARBA00022723"/>
    </source>
</evidence>
<dbReference type="InterPro" id="IPR036056">
    <property type="entry name" value="Fibrinogen-like_C"/>
</dbReference>
<organism evidence="5 6">
    <name type="scientific">Paramuricea clavata</name>
    <name type="common">Red gorgonian</name>
    <name type="synonym">Violescent sea-whip</name>
    <dbReference type="NCBI Taxonomy" id="317549"/>
    <lineage>
        <taxon>Eukaryota</taxon>
        <taxon>Metazoa</taxon>
        <taxon>Cnidaria</taxon>
        <taxon>Anthozoa</taxon>
        <taxon>Octocorallia</taxon>
        <taxon>Malacalcyonacea</taxon>
        <taxon>Plexauridae</taxon>
        <taxon>Paramuricea</taxon>
    </lineage>
</organism>
<dbReference type="InterPro" id="IPR002181">
    <property type="entry name" value="Fibrinogen_a/b/g_C_dom"/>
</dbReference>
<dbReference type="OrthoDB" id="5985694at2759"/>
<proteinExistence type="predicted"/>
<dbReference type="EMBL" id="CACRXK020006965">
    <property type="protein sequence ID" value="CAB4010931.1"/>
    <property type="molecule type" value="Genomic_DNA"/>
</dbReference>
<evidence type="ECO:0000256" key="4">
    <source>
        <dbReference type="ARBA" id="ARBA00023157"/>
    </source>
</evidence>
<name>A0A7D9EHW2_PARCT</name>
<accession>A0A7D9EHW2</accession>
<keyword evidence="3" id="KW-0106">Calcium</keyword>
<dbReference type="InterPro" id="IPR014716">
    <property type="entry name" value="Fibrinogen_a/b/g_C_1"/>
</dbReference>
<dbReference type="Pfam" id="PF00147">
    <property type="entry name" value="Fibrinogen_C"/>
    <property type="match status" value="1"/>
</dbReference>
<dbReference type="Gene3D" id="3.90.215.10">
    <property type="entry name" value="Gamma Fibrinogen, chain A, domain 1"/>
    <property type="match status" value="1"/>
</dbReference>
<evidence type="ECO:0000256" key="2">
    <source>
        <dbReference type="ARBA" id="ARBA00022734"/>
    </source>
</evidence>
<gene>
    <name evidence="5" type="ORF">PACLA_8A047301</name>
</gene>
<dbReference type="SUPFAM" id="SSF56496">
    <property type="entry name" value="Fibrinogen C-terminal domain-like"/>
    <property type="match status" value="1"/>
</dbReference>
<keyword evidence="2" id="KW-0430">Lectin</keyword>
<evidence type="ECO:0000313" key="5">
    <source>
        <dbReference type="EMBL" id="CAB4010931.1"/>
    </source>
</evidence>
<dbReference type="PANTHER" id="PTHR16146:SF46">
    <property type="entry name" value="INTELECTIN-1A-RELATED"/>
    <property type="match status" value="1"/>
</dbReference>
<protein>
    <submittedName>
        <fullName evidence="5">Uncharacterized protein</fullName>
    </submittedName>
</protein>
<comment type="caution">
    <text evidence="5">The sequence shown here is derived from an EMBL/GenBank/DDBJ whole genome shotgun (WGS) entry which is preliminary data.</text>
</comment>
<evidence type="ECO:0000313" key="6">
    <source>
        <dbReference type="Proteomes" id="UP001152795"/>
    </source>
</evidence>
<dbReference type="NCBIfam" id="NF040941">
    <property type="entry name" value="GGGWT_bact"/>
    <property type="match status" value="1"/>
</dbReference>
<dbReference type="Pfam" id="PF00024">
    <property type="entry name" value="PAN_1"/>
    <property type="match status" value="1"/>
</dbReference>